<dbReference type="EMBL" id="JAGFMF010011385">
    <property type="protein sequence ID" value="KAG8524563.1"/>
    <property type="molecule type" value="Genomic_DNA"/>
</dbReference>
<comment type="caution">
    <text evidence="3">The sequence shown here is derived from an EMBL/GenBank/DDBJ whole genome shotgun (WGS) entry which is preliminary data.</text>
</comment>
<feature type="region of interest" description="Disordered" evidence="1">
    <location>
        <begin position="62"/>
        <end position="293"/>
    </location>
</feature>
<dbReference type="AlphaFoldDB" id="A0A8J6APF1"/>
<reference evidence="3" key="1">
    <citation type="journal article" date="2021" name="Evol. Appl.">
        <title>The genome of the Pyrenean desman and the effects of bottlenecks and inbreeding on the genomic landscape of an endangered species.</title>
        <authorList>
            <person name="Escoda L."/>
            <person name="Castresana J."/>
        </authorList>
    </citation>
    <scope>NUCLEOTIDE SEQUENCE</scope>
    <source>
        <strain evidence="3">IBE-C5619</strain>
    </source>
</reference>
<evidence type="ECO:0000313" key="4">
    <source>
        <dbReference type="Proteomes" id="UP000700334"/>
    </source>
</evidence>
<evidence type="ECO:0000313" key="3">
    <source>
        <dbReference type="EMBL" id="KAG8524563.1"/>
    </source>
</evidence>
<feature type="compositionally biased region" description="Gly residues" evidence="1">
    <location>
        <begin position="70"/>
        <end position="82"/>
    </location>
</feature>
<name>A0A8J6APF1_GALPY</name>
<keyword evidence="4" id="KW-1185">Reference proteome</keyword>
<feature type="chain" id="PRO_5035238289" evidence="2">
    <location>
        <begin position="22"/>
        <end position="293"/>
    </location>
</feature>
<dbReference type="OrthoDB" id="8928662at2759"/>
<dbReference type="Proteomes" id="UP000700334">
    <property type="component" value="Unassembled WGS sequence"/>
</dbReference>
<accession>A0A8J6APF1</accession>
<organism evidence="3 4">
    <name type="scientific">Galemys pyrenaicus</name>
    <name type="common">Iberian desman</name>
    <name type="synonym">Pyrenean desman</name>
    <dbReference type="NCBI Taxonomy" id="202257"/>
    <lineage>
        <taxon>Eukaryota</taxon>
        <taxon>Metazoa</taxon>
        <taxon>Chordata</taxon>
        <taxon>Craniata</taxon>
        <taxon>Vertebrata</taxon>
        <taxon>Euteleostomi</taxon>
        <taxon>Mammalia</taxon>
        <taxon>Eutheria</taxon>
        <taxon>Laurasiatheria</taxon>
        <taxon>Eulipotyphla</taxon>
        <taxon>Talpidae</taxon>
        <taxon>Galemys</taxon>
    </lineage>
</organism>
<protein>
    <submittedName>
        <fullName evidence="3">Anosmin-1</fullName>
    </submittedName>
</protein>
<evidence type="ECO:0000256" key="2">
    <source>
        <dbReference type="SAM" id="SignalP"/>
    </source>
</evidence>
<feature type="compositionally biased region" description="Basic and acidic residues" evidence="1">
    <location>
        <begin position="221"/>
        <end position="235"/>
    </location>
</feature>
<feature type="signal peptide" evidence="2">
    <location>
        <begin position="1"/>
        <end position="21"/>
    </location>
</feature>
<proteinExistence type="predicted"/>
<feature type="compositionally biased region" description="Low complexity" evidence="1">
    <location>
        <begin position="83"/>
        <end position="95"/>
    </location>
</feature>
<gene>
    <name evidence="3" type="ORF">J0S82_019402</name>
</gene>
<feature type="compositionally biased region" description="Low complexity" evidence="1">
    <location>
        <begin position="122"/>
        <end position="134"/>
    </location>
</feature>
<evidence type="ECO:0000256" key="1">
    <source>
        <dbReference type="SAM" id="MobiDB-lite"/>
    </source>
</evidence>
<sequence>MEPGAALALCVWLAACGGCLAAGPGAARRPDEALGAGSVPRARCASRCLSLRITRLSASSQLLQVRRGPGRGPGRRGPGAAGAGALAGARTPTAAQTSRGLGPGRSPCTPSRRGAEVRSIFLPRPQRRPAALPPRGERRATSGRRALGARGRRGLRSQLQRSGHPHGEGGHPCCARPQVPAGHTRVSRGEHPPAGPDLGARSPGCALGRACVRESSSGARRRVDPTSRAGGDRGVWRTGGARAERVRRPGLSRTDRAALSGPGAGPTLWRSLSSSRDWGAFPGSGVSAHWRPG</sequence>
<keyword evidence="2" id="KW-0732">Signal</keyword>